<dbReference type="InterPro" id="IPR041715">
    <property type="entry name" value="HisRS-like_core"/>
</dbReference>
<dbReference type="EMBL" id="FOVJ01000002">
    <property type="protein sequence ID" value="SFN63303.1"/>
    <property type="molecule type" value="Genomic_DNA"/>
</dbReference>
<dbReference type="RefSeq" id="WP_074796114.1">
    <property type="nucleotide sequence ID" value="NZ_FOVJ01000002.1"/>
</dbReference>
<dbReference type="UniPathway" id="UPA00031">
    <property type="reaction ID" value="UER00006"/>
</dbReference>
<proteinExistence type="inferred from homology"/>
<reference evidence="12" key="1">
    <citation type="submission" date="2016-10" db="EMBL/GenBank/DDBJ databases">
        <authorList>
            <person name="Varghese N."/>
        </authorList>
    </citation>
    <scope>NUCLEOTIDE SEQUENCE [LARGE SCALE GENOMIC DNA]</scope>
    <source>
        <strain evidence="12">Nsp8</strain>
    </source>
</reference>
<dbReference type="SUPFAM" id="SSF55681">
    <property type="entry name" value="Class II aaRS and biotin synthetases"/>
    <property type="match status" value="1"/>
</dbReference>
<gene>
    <name evidence="8" type="primary">hisZ</name>
    <name evidence="11" type="ORF">SAMN05216386_1444</name>
</gene>
<evidence type="ECO:0000259" key="10">
    <source>
        <dbReference type="Pfam" id="PF13393"/>
    </source>
</evidence>
<dbReference type="Pfam" id="PF13393">
    <property type="entry name" value="tRNA-synt_His"/>
    <property type="match status" value="1"/>
</dbReference>
<comment type="subcellular location">
    <subcellularLocation>
        <location evidence="1 8">Cytoplasm</location>
    </subcellularLocation>
</comment>
<evidence type="ECO:0000256" key="5">
    <source>
        <dbReference type="ARBA" id="ARBA00022490"/>
    </source>
</evidence>
<dbReference type="CDD" id="cd00773">
    <property type="entry name" value="HisRS-like_core"/>
    <property type="match status" value="1"/>
</dbReference>
<evidence type="ECO:0000313" key="12">
    <source>
        <dbReference type="Proteomes" id="UP000183107"/>
    </source>
</evidence>
<evidence type="ECO:0000256" key="4">
    <source>
        <dbReference type="ARBA" id="ARBA00020397"/>
    </source>
</evidence>
<dbReference type="AlphaFoldDB" id="A0A1I5ALH9"/>
<feature type="binding site" evidence="9">
    <location>
        <begin position="80"/>
        <end position="82"/>
    </location>
    <ligand>
        <name>L-histidine</name>
        <dbReference type="ChEBI" id="CHEBI:57595"/>
    </ligand>
</feature>
<feature type="binding site" evidence="9">
    <location>
        <position position="127"/>
    </location>
    <ligand>
        <name>L-histidine</name>
        <dbReference type="ChEBI" id="CHEBI:57595"/>
    </ligand>
</feature>
<dbReference type="GO" id="GO:0000105">
    <property type="term" value="P:L-histidine biosynthetic process"/>
    <property type="evidence" value="ECO:0007669"/>
    <property type="project" value="UniProtKB-UniRule"/>
</dbReference>
<dbReference type="PANTHER" id="PTHR11476">
    <property type="entry name" value="HISTIDYL-TRNA SYNTHETASE"/>
    <property type="match status" value="1"/>
</dbReference>
<dbReference type="Gene3D" id="3.30.930.10">
    <property type="entry name" value="Bira Bifunctional Protein, Domain 2"/>
    <property type="match status" value="1"/>
</dbReference>
<sequence length="389" mass="43003">MRAWVLPEYIEDILPAEAFRIEMMRRRVMDWLFAHGYELVGPPLLEYVESLLKGSGGGTDLRMFKVVDQLSGRMMGLRADMTPQVARIDAHLLNRKGITRLCYAGTVLHTVPSGLTRTREPLQVGAELYGHSGLESDLEVQRLMLQCLAIAGVGKIHLDLGHVAVFRGLVRGAGIPAELERELFGVLQAKDISALEKLCGGLDKQVDKPVVQALLLLPELYGDDKTLRRARKSLPNYPEIMTALDELEMVGAELGPLVDTLAFDLADLRGYHYHSGMVFAAYTGSSSNAIAMGGRYDEVGKAFGRSRPATGFSMDLRELSGLVEPGLYPKGILAPYAKGDKALERRIEQLRSEGEVVVVELPGHENDESVFNCDRKLMLERNVWSVTKI</sequence>
<evidence type="ECO:0000256" key="3">
    <source>
        <dbReference type="ARBA" id="ARBA00005539"/>
    </source>
</evidence>
<keyword evidence="8" id="KW-0028">Amino-acid biosynthesis</keyword>
<evidence type="ECO:0000256" key="1">
    <source>
        <dbReference type="ARBA" id="ARBA00004496"/>
    </source>
</evidence>
<name>A0A1I5ALH9_9PROT</name>
<dbReference type="OrthoDB" id="9769617at2"/>
<organism evidence="11 12">
    <name type="scientific">Nitrosospira briensis</name>
    <dbReference type="NCBI Taxonomy" id="35799"/>
    <lineage>
        <taxon>Bacteria</taxon>
        <taxon>Pseudomonadati</taxon>
        <taxon>Pseudomonadota</taxon>
        <taxon>Betaproteobacteria</taxon>
        <taxon>Nitrosomonadales</taxon>
        <taxon>Nitrosomonadaceae</taxon>
        <taxon>Nitrosospira</taxon>
    </lineage>
</organism>
<comment type="miscellaneous">
    <text evidence="8">This function is generally fulfilled by the C-terminal part of HisG, which is missing in some bacteria such as this one.</text>
</comment>
<feature type="binding site" evidence="9">
    <location>
        <position position="269"/>
    </location>
    <ligand>
        <name>L-histidine</name>
        <dbReference type="ChEBI" id="CHEBI:57595"/>
    </ligand>
</feature>
<dbReference type="NCBIfam" id="NF009086">
    <property type="entry name" value="PRK12421.1"/>
    <property type="match status" value="1"/>
</dbReference>
<dbReference type="NCBIfam" id="NF008935">
    <property type="entry name" value="PRK12292.1-1"/>
    <property type="match status" value="1"/>
</dbReference>
<keyword evidence="6 8" id="KW-0368">Histidine biosynthesis</keyword>
<feature type="domain" description="Class II Histidinyl-tRNA synthetase (HisRS)-like catalytic core" evidence="10">
    <location>
        <begin position="9"/>
        <end position="319"/>
    </location>
</feature>
<dbReference type="InterPro" id="IPR004517">
    <property type="entry name" value="HisZ"/>
</dbReference>
<dbReference type="PIRSF" id="PIRSF001549">
    <property type="entry name" value="His-tRNA_synth"/>
    <property type="match status" value="1"/>
</dbReference>
<dbReference type="GO" id="GO:0005737">
    <property type="term" value="C:cytoplasm"/>
    <property type="evidence" value="ECO:0007669"/>
    <property type="project" value="UniProtKB-SubCell"/>
</dbReference>
<comment type="subunit">
    <text evidence="8">Heteromultimer composed of HisG and HisZ subunits.</text>
</comment>
<keyword evidence="11" id="KW-0808">Transferase</keyword>
<evidence type="ECO:0000256" key="8">
    <source>
        <dbReference type="HAMAP-Rule" id="MF_00125"/>
    </source>
</evidence>
<dbReference type="GO" id="GO:0016757">
    <property type="term" value="F:glycosyltransferase activity"/>
    <property type="evidence" value="ECO:0007669"/>
    <property type="project" value="UniProtKB-KW"/>
</dbReference>
<dbReference type="HAMAP" id="MF_00125">
    <property type="entry name" value="HisZ"/>
    <property type="match status" value="1"/>
</dbReference>
<evidence type="ECO:0000256" key="7">
    <source>
        <dbReference type="ARBA" id="ARBA00025246"/>
    </source>
</evidence>
<dbReference type="STRING" id="1266925.GCA_000619905_01252"/>
<keyword evidence="12" id="KW-1185">Reference proteome</keyword>
<dbReference type="NCBIfam" id="TIGR00443">
    <property type="entry name" value="hisZ_biosyn_reg"/>
    <property type="match status" value="1"/>
</dbReference>
<keyword evidence="5 8" id="KW-0963">Cytoplasm</keyword>
<comment type="pathway">
    <text evidence="2 8">Amino-acid biosynthesis; L-histidine biosynthesis; L-histidine from 5-phospho-alpha-D-ribose 1-diphosphate: step 1/9.</text>
</comment>
<dbReference type="PANTHER" id="PTHR11476:SF7">
    <property type="entry name" value="HISTIDINE--TRNA LIGASE"/>
    <property type="match status" value="1"/>
</dbReference>
<accession>A0A1I5ALH9</accession>
<evidence type="ECO:0000256" key="9">
    <source>
        <dbReference type="PIRSR" id="PIRSR001549-1"/>
    </source>
</evidence>
<dbReference type="InterPro" id="IPR045864">
    <property type="entry name" value="aa-tRNA-synth_II/BPL/LPL"/>
</dbReference>
<feature type="binding site" evidence="9">
    <location>
        <position position="123"/>
    </location>
    <ligand>
        <name>L-histidine</name>
        <dbReference type="ChEBI" id="CHEBI:57595"/>
    </ligand>
</feature>
<keyword evidence="11" id="KW-0328">Glycosyltransferase</keyword>
<evidence type="ECO:0000256" key="2">
    <source>
        <dbReference type="ARBA" id="ARBA00004667"/>
    </source>
</evidence>
<protein>
    <recommendedName>
        <fullName evidence="4 8">ATP phosphoribosyltransferase regulatory subunit</fullName>
    </recommendedName>
</protein>
<comment type="function">
    <text evidence="7 8">Required for the first step of histidine biosynthesis. May allow the feedback regulation of ATP phosphoribosyltransferase activity by histidine.</text>
</comment>
<evidence type="ECO:0000256" key="6">
    <source>
        <dbReference type="ARBA" id="ARBA00023102"/>
    </source>
</evidence>
<evidence type="ECO:0000313" key="11">
    <source>
        <dbReference type="EMBL" id="SFN63303.1"/>
    </source>
</evidence>
<dbReference type="Proteomes" id="UP000183107">
    <property type="component" value="Unassembled WGS sequence"/>
</dbReference>
<dbReference type="InterPro" id="IPR004516">
    <property type="entry name" value="HisRS/HisZ"/>
</dbReference>
<comment type="similarity">
    <text evidence="3 8">Belongs to the class-II aminoacyl-tRNA synthetase family. HisZ subfamily.</text>
</comment>